<evidence type="ECO:0000256" key="5">
    <source>
        <dbReference type="ARBA" id="ARBA00022840"/>
    </source>
</evidence>
<dbReference type="GO" id="GO:0003676">
    <property type="term" value="F:nucleic acid binding"/>
    <property type="evidence" value="ECO:0007669"/>
    <property type="project" value="InterPro"/>
</dbReference>
<dbReference type="Gene3D" id="3.40.50.300">
    <property type="entry name" value="P-loop containing nucleotide triphosphate hydrolases"/>
    <property type="match status" value="1"/>
</dbReference>
<dbReference type="Proteomes" id="UP000654075">
    <property type="component" value="Unassembled WGS sequence"/>
</dbReference>
<dbReference type="EC" id="5.6.2.3" evidence="9"/>
<keyword evidence="3 9" id="KW-0378">Hydrolase</keyword>
<dbReference type="GO" id="GO:0043139">
    <property type="term" value="F:5'-3' DNA helicase activity"/>
    <property type="evidence" value="ECO:0007669"/>
    <property type="project" value="UniProtKB-EC"/>
</dbReference>
<evidence type="ECO:0000256" key="6">
    <source>
        <dbReference type="ARBA" id="ARBA00023125"/>
    </source>
</evidence>
<keyword evidence="6" id="KW-0238">DNA-binding</keyword>
<dbReference type="InterPro" id="IPR010997">
    <property type="entry name" value="HRDC-like_sf"/>
</dbReference>
<keyword evidence="5 9" id="KW-0067">ATP-binding</keyword>
<evidence type="ECO:0000259" key="11">
    <source>
        <dbReference type="PROSITE" id="PS50967"/>
    </source>
</evidence>
<dbReference type="EMBL" id="CAJNNV010033027">
    <property type="protein sequence ID" value="CAE8641823.1"/>
    <property type="molecule type" value="Genomic_DNA"/>
</dbReference>
<keyword evidence="4 9" id="KW-0347">Helicase</keyword>
<keyword evidence="2 9" id="KW-0227">DNA damage</keyword>
<dbReference type="GO" id="GO:0000723">
    <property type="term" value="P:telomere maintenance"/>
    <property type="evidence" value="ECO:0007669"/>
    <property type="project" value="InterPro"/>
</dbReference>
<dbReference type="PANTHER" id="PTHR47642:SF5">
    <property type="entry name" value="ATP-DEPENDENT DNA HELICASE"/>
    <property type="match status" value="1"/>
</dbReference>
<sequence>MAMEPADRKRDASQVLRQELMELRYRLAREKGMSASSSKSMMEMCIANVFSDNVLSALVEAWPEDLEALGRVPGFSSVKLEKLGPQVLAICDTCRADAAADAEGRPRSSDAKRPRTGTEAIDASQLTDEQRKWAAEALKGQSLFLTGEAGTGKSFLLAYIVQELKKTKMVACTASTGIVAASLGGCTIHSFAGVGIAKLPPEENIARVANNINSSNRWRETQVLVLDEVSMIDASLFTLLEKIARRTRGVDQPWGGLQLIVCGDFLQLPPVESNGFAFETEAWRCMKMQTAELVTPIRQQGDKAFLAMLSEIRIGICSSLTAQSLSQCSNAAKPAPTDGIAPTRLYCVNKDVDAENAARLAELPGAEEEVRAMDEFKDMMHSSRKKAADQMDKAAPSVLKLKIGAQVILTKNNPSQGIVNGTRGVIESWGEKDERGLRSASVRCDNGSVVLVEPVSYTQSDASGVGELLRIQLPLKLGWALTVHRAQGCTLSRAELQLENAFDCGQVYVALSRVKSLAGLWIKGKPVTQKEVKAHPVMLLCLERKHRVCVVLLCFA</sequence>
<evidence type="ECO:0000256" key="8">
    <source>
        <dbReference type="ARBA" id="ARBA00023235"/>
    </source>
</evidence>
<dbReference type="SMART" id="SM00382">
    <property type="entry name" value="AAA"/>
    <property type="match status" value="1"/>
</dbReference>
<dbReference type="OrthoDB" id="425788at2759"/>
<reference evidence="12" key="1">
    <citation type="submission" date="2021-02" db="EMBL/GenBank/DDBJ databases">
        <authorList>
            <person name="Dougan E. K."/>
            <person name="Rhodes N."/>
            <person name="Thang M."/>
            <person name="Chan C."/>
        </authorList>
    </citation>
    <scope>NUCLEOTIDE SEQUENCE</scope>
</reference>
<dbReference type="SUPFAM" id="SSF52540">
    <property type="entry name" value="P-loop containing nucleoside triphosphate hydrolases"/>
    <property type="match status" value="2"/>
</dbReference>
<dbReference type="Pfam" id="PF05970">
    <property type="entry name" value="PIF1"/>
    <property type="match status" value="1"/>
</dbReference>
<dbReference type="Gene3D" id="1.10.150.80">
    <property type="entry name" value="HRDC domain"/>
    <property type="match status" value="1"/>
</dbReference>
<evidence type="ECO:0000256" key="3">
    <source>
        <dbReference type="ARBA" id="ARBA00022801"/>
    </source>
</evidence>
<keyword evidence="1 9" id="KW-0547">Nucleotide-binding</keyword>
<dbReference type="PANTHER" id="PTHR47642">
    <property type="entry name" value="ATP-DEPENDENT DNA HELICASE"/>
    <property type="match status" value="1"/>
</dbReference>
<evidence type="ECO:0000256" key="1">
    <source>
        <dbReference type="ARBA" id="ARBA00022741"/>
    </source>
</evidence>
<keyword evidence="7 9" id="KW-0234">DNA repair</keyword>
<dbReference type="InterPro" id="IPR010285">
    <property type="entry name" value="DNA_helicase_pif1-like_DEAD"/>
</dbReference>
<dbReference type="PROSITE" id="PS50967">
    <property type="entry name" value="HRDC"/>
    <property type="match status" value="1"/>
</dbReference>
<dbReference type="InterPro" id="IPR044876">
    <property type="entry name" value="HRDC_dom_sf"/>
</dbReference>
<proteinExistence type="inferred from homology"/>
<evidence type="ECO:0000313" key="12">
    <source>
        <dbReference type="EMBL" id="CAE8641823.1"/>
    </source>
</evidence>
<dbReference type="InterPro" id="IPR027417">
    <property type="entry name" value="P-loop_NTPase"/>
</dbReference>
<keyword evidence="8" id="KW-0413">Isomerase</keyword>
<dbReference type="GO" id="GO:0006281">
    <property type="term" value="P:DNA repair"/>
    <property type="evidence" value="ECO:0007669"/>
    <property type="project" value="UniProtKB-KW"/>
</dbReference>
<dbReference type="Pfam" id="PF00570">
    <property type="entry name" value="HRDC"/>
    <property type="match status" value="1"/>
</dbReference>
<organism evidence="12 13">
    <name type="scientific">Polarella glacialis</name>
    <name type="common">Dinoflagellate</name>
    <dbReference type="NCBI Taxonomy" id="89957"/>
    <lineage>
        <taxon>Eukaryota</taxon>
        <taxon>Sar</taxon>
        <taxon>Alveolata</taxon>
        <taxon>Dinophyceae</taxon>
        <taxon>Suessiales</taxon>
        <taxon>Suessiaceae</taxon>
        <taxon>Polarella</taxon>
    </lineage>
</organism>
<dbReference type="AlphaFoldDB" id="A0A813HWB3"/>
<comment type="cofactor">
    <cofactor evidence="9">
        <name>Mg(2+)</name>
        <dbReference type="ChEBI" id="CHEBI:18420"/>
    </cofactor>
</comment>
<dbReference type="CDD" id="cd18809">
    <property type="entry name" value="SF1_C_RecD"/>
    <property type="match status" value="1"/>
</dbReference>
<comment type="caution">
    <text evidence="12">The sequence shown here is derived from an EMBL/GenBank/DDBJ whole genome shotgun (WGS) entry which is preliminary data.</text>
</comment>
<evidence type="ECO:0000313" key="13">
    <source>
        <dbReference type="Proteomes" id="UP000654075"/>
    </source>
</evidence>
<feature type="compositionally biased region" description="Basic and acidic residues" evidence="10">
    <location>
        <begin position="102"/>
        <end position="113"/>
    </location>
</feature>
<keyword evidence="9" id="KW-0233">DNA recombination</keyword>
<evidence type="ECO:0000256" key="7">
    <source>
        <dbReference type="ARBA" id="ARBA00023204"/>
    </source>
</evidence>
<comment type="similarity">
    <text evidence="9">Belongs to the helicase family.</text>
</comment>
<evidence type="ECO:0000256" key="4">
    <source>
        <dbReference type="ARBA" id="ARBA00022806"/>
    </source>
</evidence>
<evidence type="ECO:0000256" key="10">
    <source>
        <dbReference type="SAM" id="MobiDB-lite"/>
    </source>
</evidence>
<feature type="domain" description="HRDC" evidence="11">
    <location>
        <begin position="10"/>
        <end position="101"/>
    </location>
</feature>
<comment type="catalytic activity">
    <reaction evidence="9">
        <text>ATP + H2O = ADP + phosphate + H(+)</text>
        <dbReference type="Rhea" id="RHEA:13065"/>
        <dbReference type="ChEBI" id="CHEBI:15377"/>
        <dbReference type="ChEBI" id="CHEBI:15378"/>
        <dbReference type="ChEBI" id="CHEBI:30616"/>
        <dbReference type="ChEBI" id="CHEBI:43474"/>
        <dbReference type="ChEBI" id="CHEBI:456216"/>
        <dbReference type="EC" id="5.6.2.3"/>
    </reaction>
</comment>
<dbReference type="OMA" id="FHSREVE"/>
<accession>A0A813HWB3</accession>
<dbReference type="SMART" id="SM00341">
    <property type="entry name" value="HRDC"/>
    <property type="match status" value="1"/>
</dbReference>
<feature type="region of interest" description="Disordered" evidence="10">
    <location>
        <begin position="101"/>
        <end position="125"/>
    </location>
</feature>
<protein>
    <recommendedName>
        <fullName evidence="9">ATP-dependent DNA helicase</fullName>
        <ecNumber evidence="9">5.6.2.3</ecNumber>
    </recommendedName>
</protein>
<dbReference type="GO" id="GO:0006310">
    <property type="term" value="P:DNA recombination"/>
    <property type="evidence" value="ECO:0007669"/>
    <property type="project" value="UniProtKB-KW"/>
</dbReference>
<dbReference type="InterPro" id="IPR051055">
    <property type="entry name" value="PIF1_helicase"/>
</dbReference>
<evidence type="ECO:0000256" key="2">
    <source>
        <dbReference type="ARBA" id="ARBA00022763"/>
    </source>
</evidence>
<dbReference type="InterPro" id="IPR049163">
    <property type="entry name" value="Pif1-like_2B_dom"/>
</dbReference>
<dbReference type="SUPFAM" id="SSF47819">
    <property type="entry name" value="HRDC-like"/>
    <property type="match status" value="1"/>
</dbReference>
<keyword evidence="13" id="KW-1185">Reference proteome</keyword>
<gene>
    <name evidence="12" type="ORF">PGLA1383_LOCUS56413</name>
</gene>
<dbReference type="InterPro" id="IPR002121">
    <property type="entry name" value="HRDC_dom"/>
</dbReference>
<dbReference type="GO" id="GO:0016787">
    <property type="term" value="F:hydrolase activity"/>
    <property type="evidence" value="ECO:0007669"/>
    <property type="project" value="UniProtKB-KW"/>
</dbReference>
<dbReference type="Pfam" id="PF21530">
    <property type="entry name" value="Pif1_2B_dom"/>
    <property type="match status" value="1"/>
</dbReference>
<name>A0A813HWB3_POLGL</name>
<dbReference type="GO" id="GO:0005524">
    <property type="term" value="F:ATP binding"/>
    <property type="evidence" value="ECO:0007669"/>
    <property type="project" value="UniProtKB-KW"/>
</dbReference>
<evidence type="ECO:0000256" key="9">
    <source>
        <dbReference type="RuleBase" id="RU363044"/>
    </source>
</evidence>
<dbReference type="InterPro" id="IPR003593">
    <property type="entry name" value="AAA+_ATPase"/>
</dbReference>
<dbReference type="CDD" id="cd18037">
    <property type="entry name" value="DEXSc_Pif1_like"/>
    <property type="match status" value="1"/>
</dbReference>